<keyword evidence="9" id="KW-1185">Reference proteome</keyword>
<dbReference type="OrthoDB" id="2133778at2759"/>
<keyword evidence="3" id="KW-0813">Transport</keyword>
<dbReference type="Pfam" id="PF03547">
    <property type="entry name" value="Mem_trans"/>
    <property type="match status" value="1"/>
</dbReference>
<dbReference type="STRING" id="29760.D7SPS2"/>
<evidence type="ECO:0000256" key="6">
    <source>
        <dbReference type="ARBA" id="ARBA00023136"/>
    </source>
</evidence>
<evidence type="ECO:0000256" key="4">
    <source>
        <dbReference type="ARBA" id="ARBA00022692"/>
    </source>
</evidence>
<keyword evidence="7" id="KW-0927">Auxin signaling pathway</keyword>
<evidence type="ECO:0000313" key="9">
    <source>
        <dbReference type="Proteomes" id="UP000009183"/>
    </source>
</evidence>
<dbReference type="InParanoid" id="D7SPS2"/>
<evidence type="ECO:0000256" key="7">
    <source>
        <dbReference type="ARBA" id="ARBA00023294"/>
    </source>
</evidence>
<keyword evidence="5" id="KW-1133">Transmembrane helix</keyword>
<dbReference type="Proteomes" id="UP000009183">
    <property type="component" value="Chromosome 4"/>
</dbReference>
<evidence type="ECO:0000313" key="8">
    <source>
        <dbReference type="EMBL" id="CBI17651.3"/>
    </source>
</evidence>
<dbReference type="EMBL" id="FN594959">
    <property type="protein sequence ID" value="CBI17651.3"/>
    <property type="molecule type" value="Genomic_DNA"/>
</dbReference>
<dbReference type="InterPro" id="IPR004776">
    <property type="entry name" value="Mem_transp_PIN-like"/>
</dbReference>
<keyword evidence="4" id="KW-0812">Transmembrane</keyword>
<dbReference type="PaxDb" id="29760-VIT_04s0023g00330.t01"/>
<proteinExistence type="inferred from homology"/>
<comment type="subcellular location">
    <subcellularLocation>
        <location evidence="1">Membrane</location>
        <topology evidence="1">Multi-pass membrane protein</topology>
    </subcellularLocation>
</comment>
<evidence type="ECO:0000256" key="1">
    <source>
        <dbReference type="ARBA" id="ARBA00004141"/>
    </source>
</evidence>
<evidence type="ECO:0000256" key="5">
    <source>
        <dbReference type="ARBA" id="ARBA00022989"/>
    </source>
</evidence>
<evidence type="ECO:0000256" key="3">
    <source>
        <dbReference type="ARBA" id="ARBA00022448"/>
    </source>
</evidence>
<dbReference type="GO" id="GO:0009734">
    <property type="term" value="P:auxin-activated signaling pathway"/>
    <property type="evidence" value="ECO:0007669"/>
    <property type="project" value="UniProtKB-KW"/>
</dbReference>
<accession>D7SPS2</accession>
<dbReference type="AlphaFoldDB" id="D7SPS2"/>
<organism evidence="8 9">
    <name type="scientific">Vitis vinifera</name>
    <name type="common">Grape</name>
    <dbReference type="NCBI Taxonomy" id="29760"/>
    <lineage>
        <taxon>Eukaryota</taxon>
        <taxon>Viridiplantae</taxon>
        <taxon>Streptophyta</taxon>
        <taxon>Embryophyta</taxon>
        <taxon>Tracheophyta</taxon>
        <taxon>Spermatophyta</taxon>
        <taxon>Magnoliopsida</taxon>
        <taxon>eudicotyledons</taxon>
        <taxon>Gunneridae</taxon>
        <taxon>Pentapetalae</taxon>
        <taxon>rosids</taxon>
        <taxon>Vitales</taxon>
        <taxon>Vitaceae</taxon>
        <taxon>Viteae</taxon>
        <taxon>Vitis</taxon>
    </lineage>
</organism>
<dbReference type="OMA" id="TITIGLH"/>
<name>D7SPS2_VITVI</name>
<dbReference type="GO" id="GO:0055085">
    <property type="term" value="P:transmembrane transport"/>
    <property type="evidence" value="ECO:0007669"/>
    <property type="project" value="InterPro"/>
</dbReference>
<gene>
    <name evidence="8" type="ordered locus">VIT_04s0023g00330</name>
</gene>
<comment type="similarity">
    <text evidence="2">Belongs to the auxin efflux carrier (TC 2.A.69.1) family.</text>
</comment>
<dbReference type="HOGENOM" id="CLU_135875_2_0_1"/>
<dbReference type="PANTHER" id="PTHR31752">
    <property type="entry name" value="AUXIN EFFLUX CARRIER COMPONENT 1B-RELATED"/>
    <property type="match status" value="1"/>
</dbReference>
<keyword evidence="6" id="KW-0472">Membrane</keyword>
<evidence type="ECO:0000256" key="2">
    <source>
        <dbReference type="ARBA" id="ARBA00009177"/>
    </source>
</evidence>
<reference evidence="9" key="1">
    <citation type="journal article" date="2007" name="Nature">
        <title>The grapevine genome sequence suggests ancestral hexaploidization in major angiosperm phyla.</title>
        <authorList>
            <consortium name="The French-Italian Public Consortium for Grapevine Genome Characterization."/>
            <person name="Jaillon O."/>
            <person name="Aury J.-M."/>
            <person name="Noel B."/>
            <person name="Policriti A."/>
            <person name="Clepet C."/>
            <person name="Casagrande A."/>
            <person name="Choisne N."/>
            <person name="Aubourg S."/>
            <person name="Vitulo N."/>
            <person name="Jubin C."/>
            <person name="Vezzi A."/>
            <person name="Legeai F."/>
            <person name="Hugueney P."/>
            <person name="Dasilva C."/>
            <person name="Horner D."/>
            <person name="Mica E."/>
            <person name="Jublot D."/>
            <person name="Poulain J."/>
            <person name="Bruyere C."/>
            <person name="Billault A."/>
            <person name="Segurens B."/>
            <person name="Gouyvenoux M."/>
            <person name="Ugarte E."/>
            <person name="Cattonaro F."/>
            <person name="Anthouard V."/>
            <person name="Vico V."/>
            <person name="Del Fabbro C."/>
            <person name="Alaux M."/>
            <person name="Di Gaspero G."/>
            <person name="Dumas V."/>
            <person name="Felice N."/>
            <person name="Paillard S."/>
            <person name="Juman I."/>
            <person name="Moroldo M."/>
            <person name="Scalabrin S."/>
            <person name="Canaguier A."/>
            <person name="Le Clainche I."/>
            <person name="Malacrida G."/>
            <person name="Durand E."/>
            <person name="Pesole G."/>
            <person name="Laucou V."/>
            <person name="Chatelet P."/>
            <person name="Merdinoglu D."/>
            <person name="Delledonne M."/>
            <person name="Pezzotti M."/>
            <person name="Lecharny A."/>
            <person name="Scarpelli C."/>
            <person name="Artiguenave F."/>
            <person name="Pe M.E."/>
            <person name="Valle G."/>
            <person name="Morgante M."/>
            <person name="Caboche M."/>
            <person name="Adam-Blondon A.-F."/>
            <person name="Weissenbach J."/>
            <person name="Quetier F."/>
            <person name="Wincker P."/>
        </authorList>
    </citation>
    <scope>NUCLEOTIDE SEQUENCE [LARGE SCALE GENOMIC DNA]</scope>
    <source>
        <strain evidence="9">cv. Pinot noir / PN40024</strain>
    </source>
</reference>
<protein>
    <submittedName>
        <fullName evidence="8">Uncharacterized protein</fullName>
    </submittedName>
</protein>
<sequence>MAMQQKFIACGTILTVFRMVLQFIVRPATMVIDTITIGLHGDVLRIAIIQMAVFPQSITSFIFARENRLHAEVLSLKEFLVSVG</sequence>
<dbReference type="GO" id="GO:0016020">
    <property type="term" value="C:membrane"/>
    <property type="evidence" value="ECO:0007669"/>
    <property type="project" value="UniProtKB-SubCell"/>
</dbReference>
<dbReference type="PANTHER" id="PTHR31752:SF2">
    <property type="entry name" value="AUXIN EFFLUX CARRIER COMPONENT 5"/>
    <property type="match status" value="1"/>
</dbReference>
<dbReference type="InterPro" id="IPR051107">
    <property type="entry name" value="Auxin_Efflux_Carrier"/>
</dbReference>